<dbReference type="InterPro" id="IPR009875">
    <property type="entry name" value="PilZ_domain"/>
</dbReference>
<sequence>MLNIGDTIHLELVEKTDITKNQETESAPKKYRCKLIDKEEGSFIVNPPVNEETGKTGFFMEGVQLNAWFIGTDQAVYALSTEVKGRASDKIRSLRLQDPGSNQYARIQRRNYVRIDASIDVAVYPEKKEFSPFVTSTIDISGGGMAILLPLNYGVKEKDKITTWIVLQGMEGVIHYAKVSCEVIRIIEGRSGAKDRCSLKFESITDNDRQKIIKYCFEQQLHMGRNNKSRNR</sequence>
<organism evidence="3 4">
    <name type="scientific">Salibacterium salarium</name>
    <dbReference type="NCBI Taxonomy" id="284579"/>
    <lineage>
        <taxon>Bacteria</taxon>
        <taxon>Bacillati</taxon>
        <taxon>Bacillota</taxon>
        <taxon>Bacilli</taxon>
        <taxon>Bacillales</taxon>
        <taxon>Bacillaceae</taxon>
    </lineage>
</organism>
<comment type="caution">
    <text evidence="3">The sequence shown here is derived from an EMBL/GenBank/DDBJ whole genome shotgun (WGS) entry which is preliminary data.</text>
</comment>
<feature type="domain" description="Type III secretion system flagellar brake protein YcgR PilZN" evidence="2">
    <location>
        <begin position="4"/>
        <end position="99"/>
    </location>
</feature>
<feature type="domain" description="PilZ" evidence="1">
    <location>
        <begin position="108"/>
        <end position="218"/>
    </location>
</feature>
<gene>
    <name evidence="3" type="ORF">D7Z54_11000</name>
</gene>
<dbReference type="GO" id="GO:0035438">
    <property type="term" value="F:cyclic-di-GMP binding"/>
    <property type="evidence" value="ECO:0007669"/>
    <property type="project" value="InterPro"/>
</dbReference>
<dbReference type="RefSeq" id="WP_125555890.1">
    <property type="nucleotide sequence ID" value="NZ_RBVX01000008.1"/>
</dbReference>
<evidence type="ECO:0000259" key="1">
    <source>
        <dbReference type="Pfam" id="PF07238"/>
    </source>
</evidence>
<dbReference type="EMBL" id="RBVX01000008">
    <property type="protein sequence ID" value="RSL33484.1"/>
    <property type="molecule type" value="Genomic_DNA"/>
</dbReference>
<reference evidence="3 4" key="1">
    <citation type="submission" date="2018-10" db="EMBL/GenBank/DDBJ databases">
        <title>Draft genome sequence of Bacillus salarius IM0101, isolated from a hypersaline soil in Inner Mongolia, China.</title>
        <authorList>
            <person name="Yamprayoonswat W."/>
            <person name="Boonvisut S."/>
            <person name="Jumpathong W."/>
            <person name="Sittihan S."/>
            <person name="Ruangsuj P."/>
            <person name="Wanthongcharoen S."/>
            <person name="Thongpramul N."/>
            <person name="Pimmason S."/>
            <person name="Yu B."/>
            <person name="Yasawong M."/>
        </authorList>
    </citation>
    <scope>NUCLEOTIDE SEQUENCE [LARGE SCALE GENOMIC DNA]</scope>
    <source>
        <strain evidence="3 4">IM0101</strain>
    </source>
</reference>
<dbReference type="OrthoDB" id="1951449at2"/>
<keyword evidence="4" id="KW-1185">Reference proteome</keyword>
<accession>A0A428N4R9</accession>
<evidence type="ECO:0000313" key="3">
    <source>
        <dbReference type="EMBL" id="RSL33484.1"/>
    </source>
</evidence>
<dbReference type="Proteomes" id="UP000275076">
    <property type="component" value="Unassembled WGS sequence"/>
</dbReference>
<dbReference type="InterPro" id="IPR009926">
    <property type="entry name" value="T3SS_YcgR_PilZN"/>
</dbReference>
<dbReference type="AlphaFoldDB" id="A0A428N4R9"/>
<dbReference type="Pfam" id="PF07238">
    <property type="entry name" value="PilZ"/>
    <property type="match status" value="1"/>
</dbReference>
<evidence type="ECO:0000313" key="4">
    <source>
        <dbReference type="Proteomes" id="UP000275076"/>
    </source>
</evidence>
<dbReference type="Pfam" id="PF12945">
    <property type="entry name" value="PilZNR"/>
    <property type="match status" value="1"/>
</dbReference>
<protein>
    <submittedName>
        <fullName evidence="3">Pilus assembly protein PilZ</fullName>
    </submittedName>
</protein>
<dbReference type="Gene3D" id="2.40.10.220">
    <property type="entry name" value="predicted glycosyltransferase like domains"/>
    <property type="match status" value="1"/>
</dbReference>
<evidence type="ECO:0000259" key="2">
    <source>
        <dbReference type="Pfam" id="PF12945"/>
    </source>
</evidence>
<proteinExistence type="predicted"/>
<name>A0A428N4R9_9BACI</name>